<dbReference type="Proteomes" id="UP001530293">
    <property type="component" value="Unassembled WGS sequence"/>
</dbReference>
<evidence type="ECO:0000313" key="3">
    <source>
        <dbReference type="EMBL" id="KAL3756575.1"/>
    </source>
</evidence>
<feature type="region of interest" description="Disordered" evidence="1">
    <location>
        <begin position="560"/>
        <end position="624"/>
    </location>
</feature>
<protein>
    <recommendedName>
        <fullName evidence="2">WW domain-containing protein</fullName>
    </recommendedName>
</protein>
<dbReference type="AlphaFoldDB" id="A0ABD3LXT9"/>
<sequence>MSMFSNKNGGLRGSLGGGSGSSSGGGVGTAKRMLYSILETSGFVCGSLKDTVQEQLADKDMEWVESEIQNIKKKIGPTLEKPKEQLLNLADKACRVGGGAGGNDLGTLSPLANSKVVGEEEESFAIDDHTLDGTVTTTEDRTLTISTEGLDEDETTMASTLMTDETPPKRKSRFAQVVDETRKWEKAAADAAAAQIAAGGGTVVIGLCLSRNNSALGHPNTVTRQTAFDFNELQDRDYKYVSSTDESGWLAGGGERGDPFLQPGAPKDHMDQHHANQSVFSSKSDSSEEIKFKTFGTGHKIAAPDRVHIPIIQINAASSAVIDEIISALARGEIFIPEVSILPESLSVNTTSPPDLVVRFGCEKNDDIPPEEWPNWCLEFLHNQLYDYFAPMNAHWAKRPFQITLARKVRWMTVKHMNKYFARSEQVINSWREKGPQYLQPPYSDDTSRGVILEEITKPHGIYLLQNGVPTNYFAPNFHPPYSTKMNRSLIRNVINKSWDTKRRDWLSEPLPQMRGPAAIISSVMGCTHLGQSLSPVEEKAVASNIGAFHMRPDFDLVEESGRDVNRKPESSAKDQVDVRRKDEKKSHDAPRSDNHQQHVVSQLRSAEEREQEQDMNPVTSVLPVENSFVNSAQPMDMMRDSLNDPIYENRTNSGSMGSPMRSNQWSAEFSPDRSNDDNDNHKFFLGDPLGRTSFCSSKDASCADVSQTESEKDMGDEQWHQPTTNHFVEHLKWDDRRAEQFAKTKTKRRELRDRRQDDNVERINTMMKTPPSHSRRSYVPSPQMSPSCESMAYSLDSQNRPPPVAHAHTNDGAGSVMTAATDNQSLLSYVTRSTMATSRFQEPEYEHIAQHNNNNNMMKNEEKDDISLSLLETDSFLPSDEELNAIGWAKALDENSGSYYYFTLDRTQTVWENPLAASP</sequence>
<organism evidence="3 4">
    <name type="scientific">Discostella pseudostelligera</name>
    <dbReference type="NCBI Taxonomy" id="259834"/>
    <lineage>
        <taxon>Eukaryota</taxon>
        <taxon>Sar</taxon>
        <taxon>Stramenopiles</taxon>
        <taxon>Ochrophyta</taxon>
        <taxon>Bacillariophyta</taxon>
        <taxon>Coscinodiscophyceae</taxon>
        <taxon>Thalassiosirophycidae</taxon>
        <taxon>Stephanodiscales</taxon>
        <taxon>Stephanodiscaceae</taxon>
        <taxon>Discostella</taxon>
    </lineage>
</organism>
<feature type="region of interest" description="Disordered" evidence="1">
    <location>
        <begin position="767"/>
        <end position="789"/>
    </location>
</feature>
<feature type="compositionally biased region" description="Gly residues" evidence="1">
    <location>
        <begin position="10"/>
        <end position="24"/>
    </location>
</feature>
<reference evidence="3 4" key="1">
    <citation type="submission" date="2024-10" db="EMBL/GenBank/DDBJ databases">
        <title>Updated reference genomes for cyclostephanoid diatoms.</title>
        <authorList>
            <person name="Roberts W.R."/>
            <person name="Alverson A.J."/>
        </authorList>
    </citation>
    <scope>NUCLEOTIDE SEQUENCE [LARGE SCALE GENOMIC DNA]</scope>
    <source>
        <strain evidence="3 4">AJA232-27</strain>
    </source>
</reference>
<feature type="compositionally biased region" description="Polar residues" evidence="1">
    <location>
        <begin position="650"/>
        <end position="668"/>
    </location>
</feature>
<name>A0ABD3LXT9_9STRA</name>
<evidence type="ECO:0000313" key="4">
    <source>
        <dbReference type="Proteomes" id="UP001530293"/>
    </source>
</evidence>
<dbReference type="PROSITE" id="PS50020">
    <property type="entry name" value="WW_DOMAIN_2"/>
    <property type="match status" value="1"/>
</dbReference>
<dbReference type="InterPro" id="IPR001202">
    <property type="entry name" value="WW_dom"/>
</dbReference>
<feature type="region of interest" description="Disordered" evidence="1">
    <location>
        <begin position="249"/>
        <end position="285"/>
    </location>
</feature>
<comment type="caution">
    <text evidence="3">The sequence shown here is derived from an EMBL/GenBank/DDBJ whole genome shotgun (WGS) entry which is preliminary data.</text>
</comment>
<keyword evidence="4" id="KW-1185">Reference proteome</keyword>
<feature type="domain" description="WW" evidence="2">
    <location>
        <begin position="888"/>
        <end position="917"/>
    </location>
</feature>
<feature type="region of interest" description="Disordered" evidence="1">
    <location>
        <begin position="645"/>
        <end position="679"/>
    </location>
</feature>
<gene>
    <name evidence="3" type="ORF">ACHAWU_001778</name>
</gene>
<evidence type="ECO:0000259" key="2">
    <source>
        <dbReference type="PROSITE" id="PS50020"/>
    </source>
</evidence>
<proteinExistence type="predicted"/>
<accession>A0ABD3LXT9</accession>
<feature type="region of interest" description="Disordered" evidence="1">
    <location>
        <begin position="1"/>
        <end position="24"/>
    </location>
</feature>
<evidence type="ECO:0000256" key="1">
    <source>
        <dbReference type="SAM" id="MobiDB-lite"/>
    </source>
</evidence>
<dbReference type="EMBL" id="JALLBG020000302">
    <property type="protein sequence ID" value="KAL3756575.1"/>
    <property type="molecule type" value="Genomic_DNA"/>
</dbReference>
<feature type="compositionally biased region" description="Basic and acidic residues" evidence="1">
    <location>
        <begin position="560"/>
        <end position="597"/>
    </location>
</feature>